<dbReference type="SUPFAM" id="SSF56300">
    <property type="entry name" value="Metallo-dependent phosphatases"/>
    <property type="match status" value="1"/>
</dbReference>
<proteinExistence type="predicted"/>
<feature type="chain" id="PRO_5037618228" evidence="3">
    <location>
        <begin position="27"/>
        <end position="413"/>
    </location>
</feature>
<gene>
    <name evidence="5" type="ORF">H6F44_14015</name>
</gene>
<organism evidence="5 6">
    <name type="scientific">Pseudanabaena cinerea FACHB-1277</name>
    <dbReference type="NCBI Taxonomy" id="2949581"/>
    <lineage>
        <taxon>Bacteria</taxon>
        <taxon>Bacillati</taxon>
        <taxon>Cyanobacteriota</taxon>
        <taxon>Cyanophyceae</taxon>
        <taxon>Pseudanabaenales</taxon>
        <taxon>Pseudanabaenaceae</taxon>
        <taxon>Pseudanabaena</taxon>
        <taxon>Pseudanabaena cinerea</taxon>
    </lineage>
</organism>
<dbReference type="Proteomes" id="UP000631421">
    <property type="component" value="Unassembled WGS sequence"/>
</dbReference>
<evidence type="ECO:0000313" key="5">
    <source>
        <dbReference type="EMBL" id="MBD2151228.1"/>
    </source>
</evidence>
<feature type="compositionally biased region" description="Polar residues" evidence="2">
    <location>
        <begin position="33"/>
        <end position="56"/>
    </location>
</feature>
<accession>A0A926UUZ2</accession>
<dbReference type="InterPro" id="IPR004843">
    <property type="entry name" value="Calcineurin-like_PHP"/>
</dbReference>
<reference evidence="5" key="1">
    <citation type="journal article" date="2015" name="ISME J.">
        <title>Draft Genome Sequence of Streptomyces incarnatus NRRL8089, which Produces the Nucleoside Antibiotic Sinefungin.</title>
        <authorList>
            <person name="Oshima K."/>
            <person name="Hattori M."/>
            <person name="Shimizu H."/>
            <person name="Fukuda K."/>
            <person name="Nemoto M."/>
            <person name="Inagaki K."/>
            <person name="Tamura T."/>
        </authorList>
    </citation>
    <scope>NUCLEOTIDE SEQUENCE</scope>
    <source>
        <strain evidence="5">FACHB-1277</strain>
    </source>
</reference>
<keyword evidence="1 3" id="KW-0732">Signal</keyword>
<dbReference type="GO" id="GO:0003993">
    <property type="term" value="F:acid phosphatase activity"/>
    <property type="evidence" value="ECO:0007669"/>
    <property type="project" value="InterPro"/>
</dbReference>
<feature type="domain" description="Calcineurin-like phosphoesterase" evidence="4">
    <location>
        <begin position="89"/>
        <end position="308"/>
    </location>
</feature>
<dbReference type="PANTHER" id="PTHR22953:SF153">
    <property type="entry name" value="PURPLE ACID PHOSPHATASE"/>
    <property type="match status" value="1"/>
</dbReference>
<dbReference type="PANTHER" id="PTHR22953">
    <property type="entry name" value="ACID PHOSPHATASE RELATED"/>
    <property type="match status" value="1"/>
</dbReference>
<evidence type="ECO:0000313" key="6">
    <source>
        <dbReference type="Proteomes" id="UP000631421"/>
    </source>
</evidence>
<evidence type="ECO:0000256" key="3">
    <source>
        <dbReference type="SAM" id="SignalP"/>
    </source>
</evidence>
<dbReference type="InterPro" id="IPR029052">
    <property type="entry name" value="Metallo-depent_PP-like"/>
</dbReference>
<name>A0A926UUZ2_9CYAN</name>
<dbReference type="Gene3D" id="3.60.21.10">
    <property type="match status" value="1"/>
</dbReference>
<reference evidence="5" key="2">
    <citation type="submission" date="2020-08" db="EMBL/GenBank/DDBJ databases">
        <authorList>
            <person name="Chen M."/>
            <person name="Teng W."/>
            <person name="Zhao L."/>
            <person name="Hu C."/>
            <person name="Zhou Y."/>
            <person name="Han B."/>
            <person name="Song L."/>
            <person name="Shu W."/>
        </authorList>
    </citation>
    <scope>NUCLEOTIDE SEQUENCE</scope>
    <source>
        <strain evidence="5">FACHB-1277</strain>
    </source>
</reference>
<protein>
    <submittedName>
        <fullName evidence="5">Metallophosphoesterase</fullName>
    </submittedName>
</protein>
<comment type="caution">
    <text evidence="5">The sequence shown here is derived from an EMBL/GenBank/DDBJ whole genome shotgun (WGS) entry which is preliminary data.</text>
</comment>
<dbReference type="RefSeq" id="WP_190351647.1">
    <property type="nucleotide sequence ID" value="NZ_JACJPY010000046.1"/>
</dbReference>
<evidence type="ECO:0000256" key="1">
    <source>
        <dbReference type="ARBA" id="ARBA00022729"/>
    </source>
</evidence>
<evidence type="ECO:0000259" key="4">
    <source>
        <dbReference type="Pfam" id="PF00149"/>
    </source>
</evidence>
<sequence>MQFWRSRLRIFLSIMVGLIMAIALHACQGETNVANGDSNNTPSPKTNQTVATTKPSEQPPKAVKLPPATKAIVDRVANGLYNPPRGDVRLAVISDLNSAYGSTDYEPEVDKAIALLPFWQPDLVACSGDMVAGQYPSLTEEQMQAMWAAFDDHVASPLRKAKLPFGVTMGNHDASSAKSGSGKFLFARERDVATKYWNDPAHDPGVEFVDRFEFPFYYTFKYKDVFFLIWDGSSDLIPKDKLAWVEKALQSPEAKAAKIKILIGHLPLYAVTVGRDSAGEVMSNTEELRAMLERNQVHTYISGHHHGYYPAHKGKLQLLHMGVLGAGPRPYLGGRMPPRKSMTILDINFASPELTTYTTYDMRTMQPIKYDELPRSINGHNGMVLRRDLKMEDLSTSERTACEKQLGASLCSA</sequence>
<keyword evidence="6" id="KW-1185">Reference proteome</keyword>
<dbReference type="Pfam" id="PF00149">
    <property type="entry name" value="Metallophos"/>
    <property type="match status" value="1"/>
</dbReference>
<dbReference type="EMBL" id="JACJPY010000046">
    <property type="protein sequence ID" value="MBD2151228.1"/>
    <property type="molecule type" value="Genomic_DNA"/>
</dbReference>
<dbReference type="InterPro" id="IPR039331">
    <property type="entry name" value="PAPs-like"/>
</dbReference>
<dbReference type="AlphaFoldDB" id="A0A926UUZ2"/>
<evidence type="ECO:0000256" key="2">
    <source>
        <dbReference type="SAM" id="MobiDB-lite"/>
    </source>
</evidence>
<feature type="signal peptide" evidence="3">
    <location>
        <begin position="1"/>
        <end position="26"/>
    </location>
</feature>
<feature type="region of interest" description="Disordered" evidence="2">
    <location>
        <begin position="33"/>
        <end position="63"/>
    </location>
</feature>